<dbReference type="GO" id="GO:0071713">
    <property type="term" value="F:para-aminobenzoyl-glutamate hydrolase activity"/>
    <property type="evidence" value="ECO:0007669"/>
    <property type="project" value="TreeGrafter"/>
</dbReference>
<dbReference type="GO" id="GO:0005737">
    <property type="term" value="C:cytoplasm"/>
    <property type="evidence" value="ECO:0007669"/>
    <property type="project" value="TreeGrafter"/>
</dbReference>
<keyword evidence="2" id="KW-0645">Protease</keyword>
<dbReference type="GO" id="GO:0004180">
    <property type="term" value="F:carboxypeptidase activity"/>
    <property type="evidence" value="ECO:0007669"/>
    <property type="project" value="UniProtKB-KW"/>
</dbReference>
<name>A0A1M5XRW7_9CLOT</name>
<sequence length="379" mass="41953">MKQKTASYLSTIKPDIININTFLHNTLEESYHEYKSSQYLIELLKTNSFHVIENFCGMETAFKAELGTSYPKIAFLCEYDSFPLKGQILGTSFTSTVSIASVLALSKIIDTIGGSLTVIGCPGELKGGSKVSMAKMGVFDDIDAVLMVQPHNHTSINGSSPAVLPIKIFLSCEDSNHYTPLEGCIYIIDSINILLKSYCKDCSIDNIKIDGSLNPSILKNTLEVKFSIKSVNLDIAYNIKDKIEEICSFSKSLLNIDYKIHLNNVPYDTLFYNNTLNRLLAHNLKECGIIHLEDIKDYNFGLSLGNVSHIVPCIRPFISLSNDKIFGTSDFIEASSSSSCIDLIMNCAQALSNTAIDLIEKESLIQEAKIELNNLKARP</sequence>
<evidence type="ECO:0000256" key="1">
    <source>
        <dbReference type="PIRNR" id="PIRNR037226"/>
    </source>
</evidence>
<dbReference type="AlphaFoldDB" id="A0A1M5XRW7"/>
<organism evidence="2 3">
    <name type="scientific">Clostridium grantii DSM 8605</name>
    <dbReference type="NCBI Taxonomy" id="1121316"/>
    <lineage>
        <taxon>Bacteria</taxon>
        <taxon>Bacillati</taxon>
        <taxon>Bacillota</taxon>
        <taxon>Clostridia</taxon>
        <taxon>Eubacteriales</taxon>
        <taxon>Clostridiaceae</taxon>
        <taxon>Clostridium</taxon>
    </lineage>
</organism>
<dbReference type="GO" id="GO:0016805">
    <property type="term" value="F:dipeptidase activity"/>
    <property type="evidence" value="ECO:0007669"/>
    <property type="project" value="InterPro"/>
</dbReference>
<protein>
    <recommendedName>
        <fullName evidence="1">Peptidase M20 domain-containing protein 2</fullName>
    </recommendedName>
</protein>
<comment type="similarity">
    <text evidence="1">Belongs to the peptidase M20A family.</text>
</comment>
<dbReference type="PANTHER" id="PTHR30575:SF0">
    <property type="entry name" value="XAA-ARG DIPEPTIDASE"/>
    <property type="match status" value="1"/>
</dbReference>
<dbReference type="Proteomes" id="UP000184447">
    <property type="component" value="Unassembled WGS sequence"/>
</dbReference>
<dbReference type="InterPro" id="IPR052030">
    <property type="entry name" value="Peptidase_M20/M20A_hydrolases"/>
</dbReference>
<dbReference type="GO" id="GO:0046657">
    <property type="term" value="P:folic acid catabolic process"/>
    <property type="evidence" value="ECO:0007669"/>
    <property type="project" value="TreeGrafter"/>
</dbReference>
<proteinExistence type="inferred from homology"/>
<keyword evidence="2" id="KW-0121">Carboxypeptidase</keyword>
<gene>
    <name evidence="2" type="ORF">SAMN02745207_03873</name>
</gene>
<reference evidence="2 3" key="1">
    <citation type="submission" date="2016-11" db="EMBL/GenBank/DDBJ databases">
        <authorList>
            <person name="Jaros S."/>
            <person name="Januszkiewicz K."/>
            <person name="Wedrychowicz H."/>
        </authorList>
    </citation>
    <scope>NUCLEOTIDE SEQUENCE [LARGE SCALE GENOMIC DNA]</scope>
    <source>
        <strain evidence="2 3">DSM 8605</strain>
    </source>
</reference>
<dbReference type="PANTHER" id="PTHR30575">
    <property type="entry name" value="PEPTIDASE M20"/>
    <property type="match status" value="1"/>
</dbReference>
<keyword evidence="2" id="KW-0378">Hydrolase</keyword>
<dbReference type="InterPro" id="IPR017144">
    <property type="entry name" value="Xaa-Arg_dipeptidase"/>
</dbReference>
<dbReference type="Gene3D" id="3.40.630.10">
    <property type="entry name" value="Zn peptidases"/>
    <property type="match status" value="1"/>
</dbReference>
<keyword evidence="3" id="KW-1185">Reference proteome</keyword>
<dbReference type="STRING" id="1121316.SAMN02745207_03873"/>
<dbReference type="OrthoDB" id="9781032at2"/>
<accession>A0A1M5XRW7</accession>
<dbReference type="SUPFAM" id="SSF53187">
    <property type="entry name" value="Zn-dependent exopeptidases"/>
    <property type="match status" value="1"/>
</dbReference>
<dbReference type="EMBL" id="FQXM01000034">
    <property type="protein sequence ID" value="SHI02288.1"/>
    <property type="molecule type" value="Genomic_DNA"/>
</dbReference>
<dbReference type="RefSeq" id="WP_073340700.1">
    <property type="nucleotide sequence ID" value="NZ_FQXM01000034.1"/>
</dbReference>
<dbReference type="PIRSF" id="PIRSF037226">
    <property type="entry name" value="Amidohydrolase_ACY1L2_prd"/>
    <property type="match status" value="1"/>
</dbReference>
<dbReference type="Gene3D" id="3.30.70.360">
    <property type="match status" value="1"/>
</dbReference>
<evidence type="ECO:0000313" key="3">
    <source>
        <dbReference type="Proteomes" id="UP000184447"/>
    </source>
</evidence>
<evidence type="ECO:0000313" key="2">
    <source>
        <dbReference type="EMBL" id="SHI02288.1"/>
    </source>
</evidence>